<dbReference type="Gene3D" id="3.40.50.150">
    <property type="entry name" value="Vaccinia Virus protein VP39"/>
    <property type="match status" value="1"/>
</dbReference>
<dbReference type="InterPro" id="IPR025931">
    <property type="entry name" value="TaqI_C"/>
</dbReference>
<dbReference type="Proteomes" id="UP000732298">
    <property type="component" value="Unassembled WGS sequence"/>
</dbReference>
<protein>
    <recommendedName>
        <fullName evidence="2">TaqI-like C-terminal specificity domain-containing protein</fullName>
    </recommendedName>
</protein>
<comment type="caution">
    <text evidence="3">The sequence shown here is derived from an EMBL/GenBank/DDBJ whole genome shotgun (WGS) entry which is preliminary data.</text>
</comment>
<reference evidence="3" key="1">
    <citation type="submission" date="2020-07" db="EMBL/GenBank/DDBJ databases">
        <title>Huge and variable diversity of episymbiotic CPR bacteria and DPANN archaea in groundwater ecosystems.</title>
        <authorList>
            <person name="He C.Y."/>
            <person name="Keren R."/>
            <person name="Whittaker M."/>
            <person name="Farag I.F."/>
            <person name="Doudna J."/>
            <person name="Cate J.H.D."/>
            <person name="Banfield J.F."/>
        </authorList>
    </citation>
    <scope>NUCLEOTIDE SEQUENCE</scope>
    <source>
        <strain evidence="3">NC_groundwater_1296_Ag_S-0.2um_52_80</strain>
    </source>
</reference>
<dbReference type="EMBL" id="JACQPB010000037">
    <property type="protein sequence ID" value="MBI4210590.1"/>
    <property type="molecule type" value="Genomic_DNA"/>
</dbReference>
<dbReference type="InterPro" id="IPR029063">
    <property type="entry name" value="SAM-dependent_MTases_sf"/>
</dbReference>
<keyword evidence="1" id="KW-0175">Coiled coil</keyword>
<organism evidence="3 4">
    <name type="scientific">Candidatus Iainarchaeum sp</name>
    <dbReference type="NCBI Taxonomy" id="3101447"/>
    <lineage>
        <taxon>Archaea</taxon>
        <taxon>Candidatus Iainarchaeota</taxon>
        <taxon>Candidatus Iainarchaeia</taxon>
        <taxon>Candidatus Iainarchaeales</taxon>
        <taxon>Candidatus Iainarchaeaceae</taxon>
        <taxon>Candidatus Iainarchaeum</taxon>
    </lineage>
</organism>
<evidence type="ECO:0000259" key="2">
    <source>
        <dbReference type="Pfam" id="PF12950"/>
    </source>
</evidence>
<name>A0A8T3YLM3_9ARCH</name>
<dbReference type="AlphaFoldDB" id="A0A8T3YLM3"/>
<gene>
    <name evidence="3" type="ORF">HY544_03745</name>
</gene>
<evidence type="ECO:0000313" key="4">
    <source>
        <dbReference type="Proteomes" id="UP000732298"/>
    </source>
</evidence>
<feature type="coiled-coil region" evidence="1">
    <location>
        <begin position="235"/>
        <end position="269"/>
    </location>
</feature>
<dbReference type="Pfam" id="PF12950">
    <property type="entry name" value="TaqI_C"/>
    <property type="match status" value="1"/>
</dbReference>
<feature type="domain" description="TaqI-like C-terminal specificity" evidence="2">
    <location>
        <begin position="145"/>
        <end position="224"/>
    </location>
</feature>
<evidence type="ECO:0000313" key="3">
    <source>
        <dbReference type="EMBL" id="MBI4210590.1"/>
    </source>
</evidence>
<accession>A0A8T3YLM3</accession>
<dbReference type="SUPFAM" id="SSF53335">
    <property type="entry name" value="S-adenosyl-L-methionine-dependent methyltransferases"/>
    <property type="match status" value="1"/>
</dbReference>
<sequence>MVRGGGHFGFIVPDRLCFNSQFLNLRKHILGGYTLKKLWFKPFFGGVISDNVIFIIQKEKPHNASIEIAEYPNNKFEKIPQEIYSSLSDGTWFIVNEQILNIFKKIKQQNLIFELTKDNKFHTSVGFIAKPNKVTETKENSKQIKVFKGENIRRFTTRDCCFFDFKKENLAGGTQDKEKLSKQNKIFLRKTGANIIATFDSNNTYAEQSVYFIYIDKFPIIMPTDINPLVNIRFNSKLLDLSDKHTSERERLEEEIARTDAEIDDLVYKLYGITEDERKIIEDSLGGK</sequence>
<proteinExistence type="predicted"/>
<evidence type="ECO:0000256" key="1">
    <source>
        <dbReference type="SAM" id="Coils"/>
    </source>
</evidence>